<evidence type="ECO:0000313" key="2">
    <source>
        <dbReference type="Proteomes" id="UP001312865"/>
    </source>
</evidence>
<dbReference type="Proteomes" id="UP001312865">
    <property type="component" value="Unassembled WGS sequence"/>
</dbReference>
<proteinExistence type="predicted"/>
<protein>
    <submittedName>
        <fullName evidence="1">Uncharacterized protein</fullName>
    </submittedName>
</protein>
<comment type="caution">
    <text evidence="1">The sequence shown here is derived from an EMBL/GenBank/DDBJ whole genome shotgun (WGS) entry which is preliminary data.</text>
</comment>
<reference evidence="1 2" key="1">
    <citation type="journal article" date="2018" name="J. Microbiol.">
        <title>Bacillus spongiae sp. nov., isolated from sponge of Jeju Island.</title>
        <authorList>
            <person name="Lee G.E."/>
            <person name="Im W.T."/>
            <person name="Park J.S."/>
        </authorList>
    </citation>
    <scope>NUCLEOTIDE SEQUENCE [LARGE SCALE GENOMIC DNA]</scope>
    <source>
        <strain evidence="1 2">135PIL107-10</strain>
    </source>
</reference>
<accession>A0ABU8HIC7</accession>
<sequence length="149" mass="17080">MLLSNLQILLKTLDPLLPILYCLKVVIRACFLDGVLGVSWVEGVEMTSVIFIRDYIQLVFEGINDTAILSTFTLPTVYNNDNAYNIDTKGYRDELCSLINQNVEKVLLLEEAIQLIFELGRTIEISLREQDYDSPEAAMFRRGDERVVW</sequence>
<gene>
    <name evidence="1" type="ORF">WAK64_17985</name>
</gene>
<dbReference type="RefSeq" id="WP_336588384.1">
    <property type="nucleotide sequence ID" value="NZ_JBBAXC010000017.1"/>
</dbReference>
<evidence type="ECO:0000313" key="1">
    <source>
        <dbReference type="EMBL" id="MEI5908941.1"/>
    </source>
</evidence>
<organism evidence="1 2">
    <name type="scientific">Bacillus spongiae</name>
    <dbReference type="NCBI Taxonomy" id="2683610"/>
    <lineage>
        <taxon>Bacteria</taxon>
        <taxon>Bacillati</taxon>
        <taxon>Bacillota</taxon>
        <taxon>Bacilli</taxon>
        <taxon>Bacillales</taxon>
        <taxon>Bacillaceae</taxon>
        <taxon>Bacillus</taxon>
    </lineage>
</organism>
<keyword evidence="2" id="KW-1185">Reference proteome</keyword>
<name>A0ABU8HIC7_9BACI</name>
<dbReference type="EMBL" id="JBBAXC010000017">
    <property type="protein sequence ID" value="MEI5908941.1"/>
    <property type="molecule type" value="Genomic_DNA"/>
</dbReference>